<accession>A0A934WX24</accession>
<comment type="caution">
    <text evidence="2">The sequence shown here is derived from an EMBL/GenBank/DDBJ whole genome shotgun (WGS) entry which is preliminary data.</text>
</comment>
<sequence length="118" mass="13246">MGKYILGTLLLVLIAILLPVTSSYAQVQPCNEEFSYQIGQDELGETLLVEKTSNKKYKYKLFAISTETRLIEELEDNIMNDKILFSGLKQDEIYLVQISGDDGCLFTLGGMEGIKIDN</sequence>
<keyword evidence="3" id="KW-1185">Reference proteome</keyword>
<evidence type="ECO:0000313" key="2">
    <source>
        <dbReference type="EMBL" id="MBK6264501.1"/>
    </source>
</evidence>
<proteinExistence type="predicted"/>
<name>A0A934WX24_9BACT</name>
<keyword evidence="1" id="KW-0732">Signal</keyword>
<dbReference type="AlphaFoldDB" id="A0A934WX24"/>
<protein>
    <submittedName>
        <fullName evidence="2">Uncharacterized protein</fullName>
    </submittedName>
</protein>
<reference evidence="2" key="1">
    <citation type="submission" date="2021-01" db="EMBL/GenBank/DDBJ databases">
        <title>Marivirga aurantiaca sp. nov., isolated from intertidal surface sediments.</title>
        <authorList>
            <person name="Zhang M."/>
        </authorList>
    </citation>
    <scope>NUCLEOTIDE SEQUENCE</scope>
    <source>
        <strain evidence="2">S37H4</strain>
    </source>
</reference>
<feature type="chain" id="PRO_5037382689" evidence="1">
    <location>
        <begin position="26"/>
        <end position="118"/>
    </location>
</feature>
<organism evidence="2 3">
    <name type="scientific">Marivirga aurantiaca</name>
    <dbReference type="NCBI Taxonomy" id="2802615"/>
    <lineage>
        <taxon>Bacteria</taxon>
        <taxon>Pseudomonadati</taxon>
        <taxon>Bacteroidota</taxon>
        <taxon>Cytophagia</taxon>
        <taxon>Cytophagales</taxon>
        <taxon>Marivirgaceae</taxon>
        <taxon>Marivirga</taxon>
    </lineage>
</organism>
<dbReference type="EMBL" id="JAEQBW010000002">
    <property type="protein sequence ID" value="MBK6264501.1"/>
    <property type="molecule type" value="Genomic_DNA"/>
</dbReference>
<feature type="signal peptide" evidence="1">
    <location>
        <begin position="1"/>
        <end position="25"/>
    </location>
</feature>
<evidence type="ECO:0000313" key="3">
    <source>
        <dbReference type="Proteomes" id="UP000611723"/>
    </source>
</evidence>
<gene>
    <name evidence="2" type="ORF">JKA74_05580</name>
</gene>
<dbReference type="RefSeq" id="WP_201430193.1">
    <property type="nucleotide sequence ID" value="NZ_JAEQBW010000002.1"/>
</dbReference>
<evidence type="ECO:0000256" key="1">
    <source>
        <dbReference type="SAM" id="SignalP"/>
    </source>
</evidence>
<dbReference type="Proteomes" id="UP000611723">
    <property type="component" value="Unassembled WGS sequence"/>
</dbReference>